<name>A0A1Q9DGG4_SYMMI</name>
<comment type="caution">
    <text evidence="2">The sequence shown here is derived from an EMBL/GenBank/DDBJ whole genome shotgun (WGS) entry which is preliminary data.</text>
</comment>
<evidence type="ECO:0000313" key="3">
    <source>
        <dbReference type="Proteomes" id="UP000186817"/>
    </source>
</evidence>
<evidence type="ECO:0000256" key="1">
    <source>
        <dbReference type="SAM" id="MobiDB-lite"/>
    </source>
</evidence>
<protein>
    <submittedName>
        <fullName evidence="2">Uncharacterized protein</fullName>
    </submittedName>
</protein>
<dbReference type="AlphaFoldDB" id="A0A1Q9DGG4"/>
<feature type="compositionally biased region" description="Gly residues" evidence="1">
    <location>
        <begin position="1"/>
        <end position="12"/>
    </location>
</feature>
<dbReference type="EMBL" id="LSRX01000551">
    <property type="protein sequence ID" value="OLP94239.1"/>
    <property type="molecule type" value="Genomic_DNA"/>
</dbReference>
<evidence type="ECO:0000313" key="2">
    <source>
        <dbReference type="EMBL" id="OLP94239.1"/>
    </source>
</evidence>
<feature type="region of interest" description="Disordered" evidence="1">
    <location>
        <begin position="1"/>
        <end position="21"/>
    </location>
</feature>
<accession>A0A1Q9DGG4</accession>
<gene>
    <name evidence="2" type="ORF">AK812_SmicGene23761</name>
</gene>
<organism evidence="2 3">
    <name type="scientific">Symbiodinium microadriaticum</name>
    <name type="common">Dinoflagellate</name>
    <name type="synonym">Zooxanthella microadriatica</name>
    <dbReference type="NCBI Taxonomy" id="2951"/>
    <lineage>
        <taxon>Eukaryota</taxon>
        <taxon>Sar</taxon>
        <taxon>Alveolata</taxon>
        <taxon>Dinophyceae</taxon>
        <taxon>Suessiales</taxon>
        <taxon>Symbiodiniaceae</taxon>
        <taxon>Symbiodinium</taxon>
    </lineage>
</organism>
<keyword evidence="3" id="KW-1185">Reference proteome</keyword>
<dbReference type="OrthoDB" id="421015at2759"/>
<dbReference type="OMA" id="EEAECHV"/>
<proteinExistence type="predicted"/>
<reference evidence="2 3" key="1">
    <citation type="submission" date="2016-02" db="EMBL/GenBank/DDBJ databases">
        <title>Genome analysis of coral dinoflagellate symbionts highlights evolutionary adaptations to a symbiotic lifestyle.</title>
        <authorList>
            <person name="Aranda M."/>
            <person name="Li Y."/>
            <person name="Liew Y.J."/>
            <person name="Baumgarten S."/>
            <person name="Simakov O."/>
            <person name="Wilson M."/>
            <person name="Piel J."/>
            <person name="Ashoor H."/>
            <person name="Bougouffa S."/>
            <person name="Bajic V.B."/>
            <person name="Ryu T."/>
            <person name="Ravasi T."/>
            <person name="Bayer T."/>
            <person name="Micklem G."/>
            <person name="Kim H."/>
            <person name="Bhak J."/>
            <person name="Lajeunesse T.C."/>
            <person name="Voolstra C.R."/>
        </authorList>
    </citation>
    <scope>NUCLEOTIDE SEQUENCE [LARGE SCALE GENOMIC DNA]</scope>
    <source>
        <strain evidence="2 3">CCMP2467</strain>
    </source>
</reference>
<sequence>MFSSFFGGGGSKAAGLQPDLEAGRQGGGGALANLGSEDVFKLPLDNAIEPLYETADRLKARLEGRDFARSEHVEHVRLADVEGEMNELTMDKDNDESIDALTKKSLESLTKKTVTRTNKDAKLPLDAARICQIENRLKNDPSLQIEKRSDGTLLWEFPENPAAHVKRNLIKTYQSIKRSGHDMSQVTLHQLEERVEMLKKL</sequence>
<dbReference type="Proteomes" id="UP000186817">
    <property type="component" value="Unassembled WGS sequence"/>
</dbReference>